<keyword evidence="14" id="KW-0449">Lipoprotein</keyword>
<accession>A0ABX0G1U5</accession>
<feature type="domain" description="Polysaccharide export protein N-terminal" evidence="15">
    <location>
        <begin position="73"/>
        <end position="153"/>
    </location>
</feature>
<dbReference type="Gene3D" id="3.10.560.10">
    <property type="entry name" value="Outer membrane lipoprotein wza domain like"/>
    <property type="match status" value="2"/>
</dbReference>
<keyword evidence="11" id="KW-0472">Membrane</keyword>
<keyword evidence="9" id="KW-0406">Ion transport</keyword>
<gene>
    <name evidence="17" type="ORF">G8O29_00095</name>
</gene>
<keyword evidence="5" id="KW-0762">Sugar transport</keyword>
<keyword evidence="3" id="KW-0813">Transport</keyword>
<evidence type="ECO:0000256" key="4">
    <source>
        <dbReference type="ARBA" id="ARBA00022452"/>
    </source>
</evidence>
<dbReference type="Proteomes" id="UP001515660">
    <property type="component" value="Unassembled WGS sequence"/>
</dbReference>
<evidence type="ECO:0000256" key="1">
    <source>
        <dbReference type="ARBA" id="ARBA00004571"/>
    </source>
</evidence>
<keyword evidence="18" id="KW-1185">Reference proteome</keyword>
<dbReference type="Pfam" id="PF22461">
    <property type="entry name" value="SLBB_2"/>
    <property type="match status" value="1"/>
</dbReference>
<protein>
    <submittedName>
        <fullName evidence="17">Polysaccharide export protein</fullName>
    </submittedName>
</protein>
<keyword evidence="8" id="KW-0625">Polysaccharide transport</keyword>
<dbReference type="PANTHER" id="PTHR33619">
    <property type="entry name" value="POLYSACCHARIDE EXPORT PROTEIN GFCE-RELATED"/>
    <property type="match status" value="1"/>
</dbReference>
<dbReference type="PANTHER" id="PTHR33619:SF3">
    <property type="entry name" value="POLYSACCHARIDE EXPORT PROTEIN GFCE-RELATED"/>
    <property type="match status" value="1"/>
</dbReference>
<keyword evidence="6" id="KW-0812">Transmembrane</keyword>
<keyword evidence="10" id="KW-0626">Porin</keyword>
<dbReference type="InterPro" id="IPR003715">
    <property type="entry name" value="Poly_export_N"/>
</dbReference>
<keyword evidence="7" id="KW-0732">Signal</keyword>
<evidence type="ECO:0000256" key="7">
    <source>
        <dbReference type="ARBA" id="ARBA00022729"/>
    </source>
</evidence>
<evidence type="ECO:0000256" key="3">
    <source>
        <dbReference type="ARBA" id="ARBA00022448"/>
    </source>
</evidence>
<comment type="similarity">
    <text evidence="2">Belongs to the BexD/CtrA/VexA family.</text>
</comment>
<dbReference type="EMBL" id="JAANHS010000001">
    <property type="protein sequence ID" value="NHB75139.1"/>
    <property type="molecule type" value="Genomic_DNA"/>
</dbReference>
<evidence type="ECO:0000256" key="13">
    <source>
        <dbReference type="ARBA" id="ARBA00023237"/>
    </source>
</evidence>
<dbReference type="InterPro" id="IPR049712">
    <property type="entry name" value="Poly_export"/>
</dbReference>
<evidence type="ECO:0000256" key="12">
    <source>
        <dbReference type="ARBA" id="ARBA00023139"/>
    </source>
</evidence>
<evidence type="ECO:0000256" key="5">
    <source>
        <dbReference type="ARBA" id="ARBA00022597"/>
    </source>
</evidence>
<evidence type="ECO:0000256" key="11">
    <source>
        <dbReference type="ARBA" id="ARBA00023136"/>
    </source>
</evidence>
<dbReference type="Pfam" id="PF02563">
    <property type="entry name" value="Poly_export"/>
    <property type="match status" value="1"/>
</dbReference>
<evidence type="ECO:0000256" key="10">
    <source>
        <dbReference type="ARBA" id="ARBA00023114"/>
    </source>
</evidence>
<evidence type="ECO:0000313" key="17">
    <source>
        <dbReference type="EMBL" id="NHB75139.1"/>
    </source>
</evidence>
<dbReference type="InterPro" id="IPR054765">
    <property type="entry name" value="SLBB_dom"/>
</dbReference>
<keyword evidence="13" id="KW-0998">Cell outer membrane</keyword>
<feature type="domain" description="SLBB" evidence="16">
    <location>
        <begin position="242"/>
        <end position="338"/>
    </location>
</feature>
<evidence type="ECO:0000256" key="9">
    <source>
        <dbReference type="ARBA" id="ARBA00023065"/>
    </source>
</evidence>
<sequence length="371" mass="38948">MAIAVLASLAMVASCGLPRSGPNKREIFAGSVEKKGNAHIVTVTPEVTRATAAQPVFGFSQSFRNAGVIASDMISPGDTIDVTVYENVKDDPLLGNSGQRVSILSEVQVDGQGFIYIPYAGRIKAAGQTPEGLRQAITRKLETQTPDPQVSVSRRAGEGATVSISGQAGLNGVYPIEASTRTLATMLAKAGGVTVDPAIAIVRVTRGSHTGRIRLNDLYENPSLDIALRAGDKINIEKDSRKFIALGATGAQTLVPFETESMSALEAIATVGGLSTMAADPTGVFVLRDETEAIARAVLGRNDLIGDQRIVYVLDLTQPTGLFEARDFQIRDGDTLYVTEAPFVQWQKTLGAITGTTSAATGLANTANGGE</sequence>
<comment type="caution">
    <text evidence="17">The sequence shown here is derived from an EMBL/GenBank/DDBJ whole genome shotgun (WGS) entry which is preliminary data.</text>
</comment>
<evidence type="ECO:0000313" key="18">
    <source>
        <dbReference type="Proteomes" id="UP001515660"/>
    </source>
</evidence>
<organism evidence="17 18">
    <name type="scientific">Rhodobacter calidifons</name>
    <dbReference type="NCBI Taxonomy" id="2715277"/>
    <lineage>
        <taxon>Bacteria</taxon>
        <taxon>Pseudomonadati</taxon>
        <taxon>Pseudomonadota</taxon>
        <taxon>Alphaproteobacteria</taxon>
        <taxon>Rhodobacterales</taxon>
        <taxon>Rhodobacter group</taxon>
        <taxon>Rhodobacter</taxon>
    </lineage>
</organism>
<evidence type="ECO:0000256" key="6">
    <source>
        <dbReference type="ARBA" id="ARBA00022692"/>
    </source>
</evidence>
<keyword evidence="12" id="KW-0564">Palmitate</keyword>
<proteinExistence type="inferred from homology"/>
<reference evidence="17 18" key="1">
    <citation type="journal article" date="2022" name="Microorganisms">
        <title>Genome Sequence and Characterization of a Xanthorhodopsin-Containing, Aerobic Anoxygenic Phototrophic Rhodobacter Species, Isolated from Mesophilic Conditions at Yellowstone National Park.</title>
        <authorList>
            <person name="Kyndt J.A."/>
            <person name="Robertson S."/>
            <person name="Shoffstall I.B."/>
            <person name="Ramaley R.F."/>
            <person name="Meyer T.E."/>
        </authorList>
    </citation>
    <scope>NUCLEOTIDE SEQUENCE [LARGE SCALE GENOMIC DNA]</scope>
    <source>
        <strain evidence="17 18">M37P</strain>
    </source>
</reference>
<evidence type="ECO:0000259" key="16">
    <source>
        <dbReference type="Pfam" id="PF22461"/>
    </source>
</evidence>
<comment type="subcellular location">
    <subcellularLocation>
        <location evidence="1">Cell outer membrane</location>
        <topology evidence="1">Multi-pass membrane protein</topology>
    </subcellularLocation>
</comment>
<evidence type="ECO:0000256" key="8">
    <source>
        <dbReference type="ARBA" id="ARBA00023047"/>
    </source>
</evidence>
<dbReference type="Gene3D" id="3.30.1950.10">
    <property type="entry name" value="wza like domain"/>
    <property type="match status" value="1"/>
</dbReference>
<keyword evidence="4" id="KW-1134">Transmembrane beta strand</keyword>
<name>A0ABX0G1U5_9RHOB</name>
<evidence type="ECO:0000259" key="15">
    <source>
        <dbReference type="Pfam" id="PF02563"/>
    </source>
</evidence>
<evidence type="ECO:0000256" key="2">
    <source>
        <dbReference type="ARBA" id="ARBA00009450"/>
    </source>
</evidence>
<evidence type="ECO:0000256" key="14">
    <source>
        <dbReference type="ARBA" id="ARBA00023288"/>
    </source>
</evidence>
<dbReference type="RefSeq" id="WP_166401625.1">
    <property type="nucleotide sequence ID" value="NZ_JAANHS010000001.1"/>
</dbReference>